<gene>
    <name evidence="2" type="ORF">P4T90_02520</name>
</gene>
<accession>A0ABU6MBE5</accession>
<dbReference type="EMBL" id="JARMAB010000004">
    <property type="protein sequence ID" value="MED1201961.1"/>
    <property type="molecule type" value="Genomic_DNA"/>
</dbReference>
<evidence type="ECO:0000313" key="2">
    <source>
        <dbReference type="EMBL" id="MED1201961.1"/>
    </source>
</evidence>
<feature type="domain" description="Phage head morphogenesis" evidence="1">
    <location>
        <begin position="149"/>
        <end position="253"/>
    </location>
</feature>
<reference evidence="2 3" key="1">
    <citation type="submission" date="2023-03" db="EMBL/GenBank/DDBJ databases">
        <title>Bacillus Genome Sequencing.</title>
        <authorList>
            <person name="Dunlap C."/>
        </authorList>
    </citation>
    <scope>NUCLEOTIDE SEQUENCE [LARGE SCALE GENOMIC DNA]</scope>
    <source>
        <strain evidence="2 3">B-23453</strain>
    </source>
</reference>
<dbReference type="Pfam" id="PF04233">
    <property type="entry name" value="Phage_Mu_F"/>
    <property type="match status" value="1"/>
</dbReference>
<dbReference type="InterPro" id="IPR006528">
    <property type="entry name" value="Phage_head_morphogenesis_dom"/>
</dbReference>
<organism evidence="2 3">
    <name type="scientific">Heyndrickxia acidicola</name>
    <dbReference type="NCBI Taxonomy" id="209389"/>
    <lineage>
        <taxon>Bacteria</taxon>
        <taxon>Bacillati</taxon>
        <taxon>Bacillota</taxon>
        <taxon>Bacilli</taxon>
        <taxon>Bacillales</taxon>
        <taxon>Bacillaceae</taxon>
        <taxon>Heyndrickxia</taxon>
    </lineage>
</organism>
<keyword evidence="3" id="KW-1185">Reference proteome</keyword>
<evidence type="ECO:0000259" key="1">
    <source>
        <dbReference type="Pfam" id="PF04233"/>
    </source>
</evidence>
<dbReference type="Proteomes" id="UP001341444">
    <property type="component" value="Unassembled WGS sequence"/>
</dbReference>
<proteinExistence type="predicted"/>
<name>A0ABU6MBE5_9BACI</name>
<evidence type="ECO:0000313" key="3">
    <source>
        <dbReference type="Proteomes" id="UP001341444"/>
    </source>
</evidence>
<dbReference type="NCBIfam" id="TIGR01641">
    <property type="entry name" value="phageSPP1_gp7"/>
    <property type="match status" value="1"/>
</dbReference>
<comment type="caution">
    <text evidence="2">The sequence shown here is derived from an EMBL/GenBank/DDBJ whole genome shotgun (WGS) entry which is preliminary data.</text>
</comment>
<protein>
    <submittedName>
        <fullName evidence="2">Minor capsid protein</fullName>
    </submittedName>
</protein>
<dbReference type="RefSeq" id="WP_066264512.1">
    <property type="nucleotide sequence ID" value="NZ_JARMAB010000004.1"/>
</dbReference>
<sequence length="258" mass="29486">MARRLVPKTKFPYASEVFYYRELNKLVKELGKVTMQVFNDQIKPQVVQFRMKNDSESYRVDGPLDIIQRAIDVIKGLSLGIFSNNTIQSISSRFVTSVNSLNKTNMDAQAKVRGINPIQSEPWLDEYIRTSIKENVNYISTIKDEYFSKIESIILQGVKNGDSIKSVRDQLVERVGMTQNRAKFIAVDQTGSIFGQMTAKRHQEMGVEKFKWTDSGDSRVRKRHRELNGNVYSYADPPSEGLPGTPFRCRCVAVPVFE</sequence>